<keyword evidence="9" id="KW-0902">Two-component regulatory system</keyword>
<organism evidence="14 15">
    <name type="scientific">Streptosporangium album</name>
    <dbReference type="NCBI Taxonomy" id="47479"/>
    <lineage>
        <taxon>Bacteria</taxon>
        <taxon>Bacillati</taxon>
        <taxon>Actinomycetota</taxon>
        <taxon>Actinomycetes</taxon>
        <taxon>Streptosporangiales</taxon>
        <taxon>Streptosporangiaceae</taxon>
        <taxon>Streptosporangium</taxon>
    </lineage>
</organism>
<comment type="caution">
    <text evidence="14">The sequence shown here is derived from an EMBL/GenBank/DDBJ whole genome shotgun (WGS) entry which is preliminary data.</text>
</comment>
<evidence type="ECO:0000256" key="6">
    <source>
        <dbReference type="ARBA" id="ARBA00022692"/>
    </source>
</evidence>
<keyword evidence="8 11" id="KW-1133">Transmembrane helix</keyword>
<dbReference type="PRINTS" id="PR00344">
    <property type="entry name" value="BCTRLSENSOR"/>
</dbReference>
<dbReference type="InterPro" id="IPR003594">
    <property type="entry name" value="HATPase_dom"/>
</dbReference>
<keyword evidence="6 11" id="KW-0812">Transmembrane</keyword>
<protein>
    <recommendedName>
        <fullName evidence="3">histidine kinase</fullName>
        <ecNumber evidence="3">2.7.13.3</ecNumber>
    </recommendedName>
</protein>
<sequence length="514" mass="54836">MTRGDRAGGGGSGRRTPRLPIWVRGLRARLVVVFVLLAGLSALTAAGLIYRQAHDLMLRRTEWSVVNEFRLRVATLTENMQHPPDRAALQRLANGVAPSFLQATGAAAYRDSGLIASGDDTGPITPALRRTVVARNRLFHQRVITSGTPYLVVGTPVMLGKRTEPSGVEVYLVTPLSKEEGDEDALVAAARNGVIPVLVLAVVFALVAARGVLRPVRDLDRAARRLGSGELDTRLKVSGGDELARLVKTFNATAVALETNVSELRGMEVKARRFAADVSHELRTPLASILAMADMFEEEAGRLESDLEKAARLMNLEVGRLVRLVEDLMEISRFDAGAATLILDDIDVADAIRACLRTRGWTGRVELDLPPGVRIRMDPRRFDVIMANLVGNALDHGAPPVTVRLRADGPGGADDLRGADGPGGVGGVVIEVQDAGDGVDPRVLPHVFDRFSKADAARVRSDGSGLGLAIARENARLHGGSIEVANRAGGGAVFTVSLPRRAEATGPSPAVEER</sequence>
<dbReference type="InterPro" id="IPR005467">
    <property type="entry name" value="His_kinase_dom"/>
</dbReference>
<evidence type="ECO:0000256" key="10">
    <source>
        <dbReference type="ARBA" id="ARBA00023136"/>
    </source>
</evidence>
<dbReference type="CDD" id="cd00075">
    <property type="entry name" value="HATPase"/>
    <property type="match status" value="1"/>
</dbReference>
<keyword evidence="15" id="KW-1185">Reference proteome</keyword>
<keyword evidence="5 14" id="KW-0808">Transferase</keyword>
<proteinExistence type="predicted"/>
<dbReference type="CDD" id="cd00082">
    <property type="entry name" value="HisKA"/>
    <property type="match status" value="1"/>
</dbReference>
<dbReference type="Pfam" id="PF00512">
    <property type="entry name" value="HisKA"/>
    <property type="match status" value="1"/>
</dbReference>
<evidence type="ECO:0000256" key="11">
    <source>
        <dbReference type="SAM" id="Phobius"/>
    </source>
</evidence>
<evidence type="ECO:0000256" key="8">
    <source>
        <dbReference type="ARBA" id="ARBA00022989"/>
    </source>
</evidence>
<dbReference type="SMART" id="SM00388">
    <property type="entry name" value="HisKA"/>
    <property type="match status" value="1"/>
</dbReference>
<dbReference type="Proteomes" id="UP000534286">
    <property type="component" value="Unassembled WGS sequence"/>
</dbReference>
<dbReference type="SMART" id="SM00387">
    <property type="entry name" value="HATPase_c"/>
    <property type="match status" value="1"/>
</dbReference>
<dbReference type="PROSITE" id="PS50885">
    <property type="entry name" value="HAMP"/>
    <property type="match status" value="1"/>
</dbReference>
<comment type="catalytic activity">
    <reaction evidence="1">
        <text>ATP + protein L-histidine = ADP + protein N-phospho-L-histidine.</text>
        <dbReference type="EC" id="2.7.13.3"/>
    </reaction>
</comment>
<dbReference type="InterPro" id="IPR004358">
    <property type="entry name" value="Sig_transdc_His_kin-like_C"/>
</dbReference>
<dbReference type="InterPro" id="IPR003660">
    <property type="entry name" value="HAMP_dom"/>
</dbReference>
<reference evidence="14 15" key="1">
    <citation type="submission" date="2020-08" db="EMBL/GenBank/DDBJ databases">
        <title>Sequencing the genomes of 1000 actinobacteria strains.</title>
        <authorList>
            <person name="Klenk H.-P."/>
        </authorList>
    </citation>
    <scope>NUCLEOTIDE SEQUENCE [LARGE SCALE GENOMIC DNA]</scope>
    <source>
        <strain evidence="14 15">DSM 43023</strain>
    </source>
</reference>
<evidence type="ECO:0000256" key="3">
    <source>
        <dbReference type="ARBA" id="ARBA00012438"/>
    </source>
</evidence>
<feature type="domain" description="Histidine kinase" evidence="12">
    <location>
        <begin position="277"/>
        <end position="502"/>
    </location>
</feature>
<dbReference type="FunFam" id="1.10.287.130:FF:000010">
    <property type="entry name" value="Two-component sensor histidine kinase"/>
    <property type="match status" value="1"/>
</dbReference>
<keyword evidence="4" id="KW-0597">Phosphoprotein</keyword>
<dbReference type="PROSITE" id="PS50109">
    <property type="entry name" value="HIS_KIN"/>
    <property type="match status" value="1"/>
</dbReference>
<dbReference type="Gene3D" id="6.10.340.10">
    <property type="match status" value="1"/>
</dbReference>
<dbReference type="InterPro" id="IPR003661">
    <property type="entry name" value="HisK_dim/P_dom"/>
</dbReference>
<dbReference type="Gene3D" id="1.10.287.130">
    <property type="match status" value="1"/>
</dbReference>
<evidence type="ECO:0000256" key="4">
    <source>
        <dbReference type="ARBA" id="ARBA00022553"/>
    </source>
</evidence>
<evidence type="ECO:0000256" key="7">
    <source>
        <dbReference type="ARBA" id="ARBA00022777"/>
    </source>
</evidence>
<evidence type="ECO:0000259" key="12">
    <source>
        <dbReference type="PROSITE" id="PS50109"/>
    </source>
</evidence>
<dbReference type="EC" id="2.7.13.3" evidence="3"/>
<evidence type="ECO:0000313" key="14">
    <source>
        <dbReference type="EMBL" id="MBB4937901.1"/>
    </source>
</evidence>
<feature type="transmembrane region" description="Helical" evidence="11">
    <location>
        <begin position="28"/>
        <end position="50"/>
    </location>
</feature>
<evidence type="ECO:0000256" key="1">
    <source>
        <dbReference type="ARBA" id="ARBA00000085"/>
    </source>
</evidence>
<dbReference type="SMART" id="SM00304">
    <property type="entry name" value="HAMP"/>
    <property type="match status" value="1"/>
</dbReference>
<dbReference type="Pfam" id="PF00672">
    <property type="entry name" value="HAMP"/>
    <property type="match status" value="1"/>
</dbReference>
<evidence type="ECO:0000313" key="15">
    <source>
        <dbReference type="Proteomes" id="UP000534286"/>
    </source>
</evidence>
<name>A0A7W7RV07_9ACTN</name>
<evidence type="ECO:0000256" key="9">
    <source>
        <dbReference type="ARBA" id="ARBA00023012"/>
    </source>
</evidence>
<comment type="subcellular location">
    <subcellularLocation>
        <location evidence="2">Cell membrane</location>
    </subcellularLocation>
</comment>
<dbReference type="EMBL" id="JACHJU010000001">
    <property type="protein sequence ID" value="MBB4937901.1"/>
    <property type="molecule type" value="Genomic_DNA"/>
</dbReference>
<dbReference type="GO" id="GO:0005886">
    <property type="term" value="C:plasma membrane"/>
    <property type="evidence" value="ECO:0007669"/>
    <property type="project" value="UniProtKB-SubCell"/>
</dbReference>
<accession>A0A7W7RV07</accession>
<dbReference type="SUPFAM" id="SSF158472">
    <property type="entry name" value="HAMP domain-like"/>
    <property type="match status" value="1"/>
</dbReference>
<keyword evidence="7 14" id="KW-0418">Kinase</keyword>
<dbReference type="SUPFAM" id="SSF55874">
    <property type="entry name" value="ATPase domain of HSP90 chaperone/DNA topoisomerase II/histidine kinase"/>
    <property type="match status" value="1"/>
</dbReference>
<dbReference type="InterPro" id="IPR050428">
    <property type="entry name" value="TCS_sensor_his_kinase"/>
</dbReference>
<dbReference type="AlphaFoldDB" id="A0A7W7RV07"/>
<gene>
    <name evidence="14" type="ORF">FHR32_002206</name>
</gene>
<dbReference type="Gene3D" id="3.30.565.10">
    <property type="entry name" value="Histidine kinase-like ATPase, C-terminal domain"/>
    <property type="match status" value="1"/>
</dbReference>
<dbReference type="InterPro" id="IPR036097">
    <property type="entry name" value="HisK_dim/P_sf"/>
</dbReference>
<dbReference type="PANTHER" id="PTHR45436:SF5">
    <property type="entry name" value="SENSOR HISTIDINE KINASE TRCS"/>
    <property type="match status" value="1"/>
</dbReference>
<dbReference type="CDD" id="cd06225">
    <property type="entry name" value="HAMP"/>
    <property type="match status" value="1"/>
</dbReference>
<dbReference type="SUPFAM" id="SSF47384">
    <property type="entry name" value="Homodimeric domain of signal transducing histidine kinase"/>
    <property type="match status" value="1"/>
</dbReference>
<keyword evidence="10 11" id="KW-0472">Membrane</keyword>
<evidence type="ECO:0000259" key="13">
    <source>
        <dbReference type="PROSITE" id="PS50885"/>
    </source>
</evidence>
<dbReference type="RefSeq" id="WP_312882253.1">
    <property type="nucleotide sequence ID" value="NZ_BAABEK010000014.1"/>
</dbReference>
<evidence type="ECO:0000256" key="2">
    <source>
        <dbReference type="ARBA" id="ARBA00004236"/>
    </source>
</evidence>
<evidence type="ECO:0000256" key="5">
    <source>
        <dbReference type="ARBA" id="ARBA00022679"/>
    </source>
</evidence>
<dbReference type="Pfam" id="PF02518">
    <property type="entry name" value="HATPase_c"/>
    <property type="match status" value="1"/>
</dbReference>
<dbReference type="PANTHER" id="PTHR45436">
    <property type="entry name" value="SENSOR HISTIDINE KINASE YKOH"/>
    <property type="match status" value="1"/>
</dbReference>
<dbReference type="InterPro" id="IPR036890">
    <property type="entry name" value="HATPase_C_sf"/>
</dbReference>
<feature type="domain" description="HAMP" evidence="13">
    <location>
        <begin position="210"/>
        <end position="262"/>
    </location>
</feature>
<dbReference type="GO" id="GO:0000155">
    <property type="term" value="F:phosphorelay sensor kinase activity"/>
    <property type="evidence" value="ECO:0007669"/>
    <property type="project" value="InterPro"/>
</dbReference>